<evidence type="ECO:0000313" key="2">
    <source>
        <dbReference type="EMBL" id="KAJ7619756.1"/>
    </source>
</evidence>
<dbReference type="SUPFAM" id="SSF55658">
    <property type="entry name" value="L9 N-domain-like"/>
    <property type="match status" value="1"/>
</dbReference>
<evidence type="ECO:0000259" key="1">
    <source>
        <dbReference type="Pfam" id="PF01693"/>
    </source>
</evidence>
<dbReference type="AlphaFoldDB" id="A0AAD7BFZ2"/>
<dbReference type="EMBL" id="JARKIE010000718">
    <property type="protein sequence ID" value="KAJ7619756.1"/>
    <property type="molecule type" value="Genomic_DNA"/>
</dbReference>
<accession>A0AAD7BFZ2</accession>
<dbReference type="InterPro" id="IPR037056">
    <property type="entry name" value="RNase_H1_N_sf"/>
</dbReference>
<keyword evidence="3" id="KW-1185">Reference proteome</keyword>
<gene>
    <name evidence="2" type="ORF">B0H17DRAFT_1152121</name>
</gene>
<reference evidence="2" key="1">
    <citation type="submission" date="2023-03" db="EMBL/GenBank/DDBJ databases">
        <title>Massive genome expansion in bonnet fungi (Mycena s.s.) driven by repeated elements and novel gene families across ecological guilds.</title>
        <authorList>
            <consortium name="Lawrence Berkeley National Laboratory"/>
            <person name="Harder C.B."/>
            <person name="Miyauchi S."/>
            <person name="Viragh M."/>
            <person name="Kuo A."/>
            <person name="Thoen E."/>
            <person name="Andreopoulos B."/>
            <person name="Lu D."/>
            <person name="Skrede I."/>
            <person name="Drula E."/>
            <person name="Henrissat B."/>
            <person name="Morin E."/>
            <person name="Kohler A."/>
            <person name="Barry K."/>
            <person name="LaButti K."/>
            <person name="Morin E."/>
            <person name="Salamov A."/>
            <person name="Lipzen A."/>
            <person name="Mereny Z."/>
            <person name="Hegedus B."/>
            <person name="Baldrian P."/>
            <person name="Stursova M."/>
            <person name="Weitz H."/>
            <person name="Taylor A."/>
            <person name="Grigoriev I.V."/>
            <person name="Nagy L.G."/>
            <person name="Martin F."/>
            <person name="Kauserud H."/>
        </authorList>
    </citation>
    <scope>NUCLEOTIDE SEQUENCE</scope>
    <source>
        <strain evidence="2">CBHHK067</strain>
    </source>
</reference>
<evidence type="ECO:0000313" key="3">
    <source>
        <dbReference type="Proteomes" id="UP001221757"/>
    </source>
</evidence>
<organism evidence="2 3">
    <name type="scientific">Mycena rosella</name>
    <name type="common">Pink bonnet</name>
    <name type="synonym">Agaricus rosellus</name>
    <dbReference type="NCBI Taxonomy" id="1033263"/>
    <lineage>
        <taxon>Eukaryota</taxon>
        <taxon>Fungi</taxon>
        <taxon>Dikarya</taxon>
        <taxon>Basidiomycota</taxon>
        <taxon>Agaricomycotina</taxon>
        <taxon>Agaricomycetes</taxon>
        <taxon>Agaricomycetidae</taxon>
        <taxon>Agaricales</taxon>
        <taxon>Marasmiineae</taxon>
        <taxon>Mycenaceae</taxon>
        <taxon>Mycena</taxon>
    </lineage>
</organism>
<name>A0AAD7BFZ2_MYCRO</name>
<comment type="caution">
    <text evidence="2">The sequence shown here is derived from an EMBL/GenBank/DDBJ whole genome shotgun (WGS) entry which is preliminary data.</text>
</comment>
<protein>
    <recommendedName>
        <fullName evidence="1">Ribonuclease H1 N-terminal domain-containing protein</fullName>
    </recommendedName>
</protein>
<proteinExistence type="predicted"/>
<feature type="domain" description="Ribonuclease H1 N-terminal" evidence="1">
    <location>
        <begin position="34"/>
        <end position="76"/>
    </location>
</feature>
<dbReference type="InterPro" id="IPR011320">
    <property type="entry name" value="RNase_H1_N"/>
</dbReference>
<dbReference type="Proteomes" id="UP001221757">
    <property type="component" value="Unassembled WGS sequence"/>
</dbReference>
<dbReference type="Pfam" id="PF01693">
    <property type="entry name" value="Cauli_VI"/>
    <property type="match status" value="1"/>
</dbReference>
<sequence>MSITLAHLGSVCAPLLFPANANTAAHDAEAGAFYYVVLVGRQPGIFLDLGHAKLQIENARNAKWQRFASYAGAIAFWNVNCREQHPHPRTYTVNGVGSFSSAAAAVQAMIDHYVTVV</sequence>
<dbReference type="Gene3D" id="3.40.970.10">
    <property type="entry name" value="Ribonuclease H1, N-terminal domain"/>
    <property type="match status" value="1"/>
</dbReference>
<dbReference type="InterPro" id="IPR009027">
    <property type="entry name" value="Ribosomal_bL9/RNase_H1_N"/>
</dbReference>